<dbReference type="RefSeq" id="WP_087396225.1">
    <property type="nucleotide sequence ID" value="NZ_JACSPP010000010.1"/>
</dbReference>
<name>A0ABR8Y6P6_9BACT</name>
<accession>A0ABR8Y6P6</accession>
<keyword evidence="1" id="KW-1133">Transmembrane helix</keyword>
<feature type="transmembrane region" description="Helical" evidence="1">
    <location>
        <begin position="103"/>
        <end position="123"/>
    </location>
</feature>
<dbReference type="PANTHER" id="PTHR35867">
    <property type="entry name" value="PROTEIN RSEC"/>
    <property type="match status" value="1"/>
</dbReference>
<keyword evidence="3" id="KW-1185">Reference proteome</keyword>
<evidence type="ECO:0000256" key="1">
    <source>
        <dbReference type="SAM" id="Phobius"/>
    </source>
</evidence>
<keyword evidence="1" id="KW-0472">Membrane</keyword>
<organism evidence="2 3">
    <name type="scientific">Phocaeicola intestinalis</name>
    <dbReference type="NCBI Taxonomy" id="2762212"/>
    <lineage>
        <taxon>Bacteria</taxon>
        <taxon>Pseudomonadati</taxon>
        <taxon>Bacteroidota</taxon>
        <taxon>Bacteroidia</taxon>
        <taxon>Bacteroidales</taxon>
        <taxon>Bacteroidaceae</taxon>
        <taxon>Phocaeicola</taxon>
    </lineage>
</organism>
<dbReference type="Pfam" id="PF04246">
    <property type="entry name" value="RseC_MucC"/>
    <property type="match status" value="1"/>
</dbReference>
<sequence length="139" mass="15169">MPSNIKHLGIVESINGTRLKVRIEQTSACAACSVKQHCHVPESKEKIIDVCNPQGVVCAVGQKVLISGTTAMGMKAVLLAFVFPFLVLLLALASVLHLTHNELVSALAALGALVPYYLIIYICRKRLNRSFIFRLENVV</sequence>
<dbReference type="InterPro" id="IPR007359">
    <property type="entry name" value="SigmaE_reg_RseC_MucC"/>
</dbReference>
<comment type="caution">
    <text evidence="2">The sequence shown here is derived from an EMBL/GenBank/DDBJ whole genome shotgun (WGS) entry which is preliminary data.</text>
</comment>
<dbReference type="PANTHER" id="PTHR35867:SF1">
    <property type="entry name" value="PROTEIN RSEC"/>
    <property type="match status" value="1"/>
</dbReference>
<dbReference type="EMBL" id="JACSPP010000010">
    <property type="protein sequence ID" value="MBD8039806.1"/>
    <property type="molecule type" value="Genomic_DNA"/>
</dbReference>
<gene>
    <name evidence="2" type="ORF">H9625_04970</name>
</gene>
<feature type="transmembrane region" description="Helical" evidence="1">
    <location>
        <begin position="76"/>
        <end position="97"/>
    </location>
</feature>
<keyword evidence="1" id="KW-0812">Transmembrane</keyword>
<reference evidence="2 3" key="1">
    <citation type="submission" date="2020-08" db="EMBL/GenBank/DDBJ databases">
        <title>A Genomic Blueprint of the Chicken Gut Microbiome.</title>
        <authorList>
            <person name="Gilroy R."/>
            <person name="Ravi A."/>
            <person name="Getino M."/>
            <person name="Pursley I."/>
            <person name="Horton D.L."/>
            <person name="Alikhan N.-F."/>
            <person name="Baker D."/>
            <person name="Gharbi K."/>
            <person name="Hall N."/>
            <person name="Watson M."/>
            <person name="Adriaenssens E.M."/>
            <person name="Foster-Nyarko E."/>
            <person name="Jarju S."/>
            <person name="Secka A."/>
            <person name="Antonio M."/>
            <person name="Oren A."/>
            <person name="Chaudhuri R."/>
            <person name="La Ragione R.M."/>
            <person name="Hildebrand F."/>
            <person name="Pallen M.J."/>
        </authorList>
    </citation>
    <scope>NUCLEOTIDE SEQUENCE [LARGE SCALE GENOMIC DNA]</scope>
    <source>
        <strain evidence="2 3">Sa1CVN1</strain>
    </source>
</reference>
<proteinExistence type="predicted"/>
<evidence type="ECO:0000313" key="2">
    <source>
        <dbReference type="EMBL" id="MBD8039806.1"/>
    </source>
</evidence>
<evidence type="ECO:0000313" key="3">
    <source>
        <dbReference type="Proteomes" id="UP000620874"/>
    </source>
</evidence>
<protein>
    <submittedName>
        <fullName evidence="2">SoxR reducing system RseC family protein</fullName>
    </submittedName>
</protein>
<dbReference type="Proteomes" id="UP000620874">
    <property type="component" value="Unassembled WGS sequence"/>
</dbReference>